<dbReference type="GO" id="GO:0005524">
    <property type="term" value="F:ATP binding"/>
    <property type="evidence" value="ECO:0007669"/>
    <property type="project" value="UniProtKB-UniRule"/>
</dbReference>
<comment type="similarity">
    <text evidence="10">Belongs to the adenylate cyclase family. DacA/CdaA subfamily.</text>
</comment>
<organism evidence="12 13">
    <name type="scientific">Candidatus Faeciplasma pullistercoris</name>
    <dbReference type="NCBI Taxonomy" id="2840800"/>
    <lineage>
        <taxon>Bacteria</taxon>
        <taxon>Bacillati</taxon>
        <taxon>Bacillota</taxon>
        <taxon>Clostridia</taxon>
        <taxon>Eubacteriales</taxon>
        <taxon>Oscillospiraceae</taxon>
        <taxon>Oscillospiraceae incertae sedis</taxon>
        <taxon>Candidatus Faeciplasma</taxon>
    </lineage>
</organism>
<dbReference type="Pfam" id="PF19293">
    <property type="entry name" value="CdaA_N"/>
    <property type="match status" value="1"/>
</dbReference>
<protein>
    <recommendedName>
        <fullName evidence="10">Diadenylate cyclase</fullName>
        <shortName evidence="10">DAC</shortName>
        <ecNumber evidence="10">2.7.7.85</ecNumber>
    </recommendedName>
    <alternativeName>
        <fullName evidence="10">Cyclic-di-AMP synthase</fullName>
        <shortName evidence="10">c-di-AMP synthase</shortName>
    </alternativeName>
</protein>
<feature type="domain" description="DAC" evidence="11">
    <location>
        <begin position="90"/>
        <end position="258"/>
    </location>
</feature>
<dbReference type="GO" id="GO:0004016">
    <property type="term" value="F:adenylate cyclase activity"/>
    <property type="evidence" value="ECO:0007669"/>
    <property type="project" value="UniProtKB-UniRule"/>
</dbReference>
<comment type="function">
    <text evidence="10">Catalyzes the condensation of 2 ATP molecules into cyclic di-AMP (c-di-AMP), a second messenger used to regulate differing processes in different bacteria.</text>
</comment>
<feature type="transmembrane region" description="Helical" evidence="10">
    <location>
        <begin position="45"/>
        <end position="63"/>
    </location>
</feature>
<name>A0A9D1GU41_9FIRM</name>
<evidence type="ECO:0000259" key="11">
    <source>
        <dbReference type="PROSITE" id="PS51794"/>
    </source>
</evidence>
<dbReference type="GO" id="GO:0106408">
    <property type="term" value="F:diadenylate cyclase activity"/>
    <property type="evidence" value="ECO:0007669"/>
    <property type="project" value="UniProtKB-EC"/>
</dbReference>
<dbReference type="PANTHER" id="PTHR34185">
    <property type="entry name" value="DIADENYLATE CYCLASE"/>
    <property type="match status" value="1"/>
</dbReference>
<keyword evidence="7 10" id="KW-0067">ATP-binding</keyword>
<keyword evidence="6 10" id="KW-0547">Nucleotide-binding</keyword>
<comment type="caution">
    <text evidence="10">Lacks conserved residue(s) required for the propagation of feature annotation.</text>
</comment>
<proteinExistence type="inferred from homology"/>
<keyword evidence="8 10" id="KW-1133">Transmembrane helix</keyword>
<reference evidence="12" key="1">
    <citation type="submission" date="2020-10" db="EMBL/GenBank/DDBJ databases">
        <authorList>
            <person name="Gilroy R."/>
        </authorList>
    </citation>
    <scope>NUCLEOTIDE SEQUENCE</scope>
    <source>
        <strain evidence="12">CHK33-4379</strain>
    </source>
</reference>
<dbReference type="EC" id="2.7.7.85" evidence="10"/>
<dbReference type="InterPro" id="IPR034701">
    <property type="entry name" value="CdaA"/>
</dbReference>
<dbReference type="EMBL" id="DVLL01000023">
    <property type="protein sequence ID" value="HIT59491.1"/>
    <property type="molecule type" value="Genomic_DNA"/>
</dbReference>
<evidence type="ECO:0000256" key="6">
    <source>
        <dbReference type="ARBA" id="ARBA00022741"/>
    </source>
</evidence>
<dbReference type="SUPFAM" id="SSF143597">
    <property type="entry name" value="YojJ-like"/>
    <property type="match status" value="1"/>
</dbReference>
<dbReference type="PROSITE" id="PS51794">
    <property type="entry name" value="DAC"/>
    <property type="match status" value="1"/>
</dbReference>
<comment type="caution">
    <text evidence="12">The sequence shown here is derived from an EMBL/GenBank/DDBJ whole genome shotgun (WGS) entry which is preliminary data.</text>
</comment>
<dbReference type="InterPro" id="IPR045585">
    <property type="entry name" value="CdaA_N"/>
</dbReference>
<evidence type="ECO:0000256" key="4">
    <source>
        <dbReference type="ARBA" id="ARBA00022692"/>
    </source>
</evidence>
<dbReference type="InterPro" id="IPR036888">
    <property type="entry name" value="DNA_integrity_DisA_N_sf"/>
</dbReference>
<dbReference type="GO" id="GO:0006171">
    <property type="term" value="P:cAMP biosynthetic process"/>
    <property type="evidence" value="ECO:0007669"/>
    <property type="project" value="InterPro"/>
</dbReference>
<dbReference type="HAMAP" id="MF_01499">
    <property type="entry name" value="DacA"/>
    <property type="match status" value="1"/>
</dbReference>
<comment type="catalytic activity">
    <reaction evidence="1 10">
        <text>2 ATP = 3',3'-c-di-AMP + 2 diphosphate</text>
        <dbReference type="Rhea" id="RHEA:35655"/>
        <dbReference type="ChEBI" id="CHEBI:30616"/>
        <dbReference type="ChEBI" id="CHEBI:33019"/>
        <dbReference type="ChEBI" id="CHEBI:71500"/>
        <dbReference type="EC" id="2.7.7.85"/>
    </reaction>
</comment>
<evidence type="ECO:0000256" key="5">
    <source>
        <dbReference type="ARBA" id="ARBA00022695"/>
    </source>
</evidence>
<accession>A0A9D1GU41</accession>
<dbReference type="Proteomes" id="UP000824136">
    <property type="component" value="Unassembled WGS sequence"/>
</dbReference>
<dbReference type="NCBIfam" id="TIGR00159">
    <property type="entry name" value="diadenylate cyclase CdaA"/>
    <property type="match status" value="1"/>
</dbReference>
<evidence type="ECO:0000313" key="12">
    <source>
        <dbReference type="EMBL" id="HIT59491.1"/>
    </source>
</evidence>
<evidence type="ECO:0000313" key="13">
    <source>
        <dbReference type="Proteomes" id="UP000824136"/>
    </source>
</evidence>
<dbReference type="Gene3D" id="3.40.1700.10">
    <property type="entry name" value="DNA integrity scanning protein, DisA, N-terminal domain"/>
    <property type="match status" value="1"/>
</dbReference>
<gene>
    <name evidence="10" type="primary">dacA</name>
    <name evidence="12" type="ORF">IAC39_07270</name>
</gene>
<evidence type="ECO:0000256" key="3">
    <source>
        <dbReference type="ARBA" id="ARBA00022679"/>
    </source>
</evidence>
<evidence type="ECO:0000256" key="9">
    <source>
        <dbReference type="ARBA" id="ARBA00023136"/>
    </source>
</evidence>
<sequence>MELMSDIFSRFISTVSSISYRDIIDMLLLAYFIYKGIKLVRETKAQQLIVGIFVVVVIYVIASELRLKMMTFILENFFQVGILAVVIVFQPELRRILERVGRANVKSLNVFNDGYSADNTTQNWSNAIDVIGETVSQLSESATGALIVIERKIRLGEQIDTGTVMDCIPSVATFGTIFFPKTPLHDGAVIIRNARIVAAGCFLPTPQKEERINKQLGSRHRAAIGMSENSDAIIVVVSEETGTISIAENGELTRGYTKERLIKYLRSQIIPEKKPAEATLLSKIIGRKDQKDGGKSKKD</sequence>
<feature type="transmembrane region" description="Helical" evidence="10">
    <location>
        <begin position="69"/>
        <end position="89"/>
    </location>
</feature>
<keyword evidence="3 10" id="KW-0808">Transferase</keyword>
<keyword evidence="5 10" id="KW-0548">Nucleotidyltransferase</keyword>
<dbReference type="PANTHER" id="PTHR34185:SF1">
    <property type="entry name" value="DIADENYLATE CYCLASE"/>
    <property type="match status" value="1"/>
</dbReference>
<dbReference type="InterPro" id="IPR050338">
    <property type="entry name" value="DisA"/>
</dbReference>
<reference evidence="12" key="2">
    <citation type="journal article" date="2021" name="PeerJ">
        <title>Extensive microbial diversity within the chicken gut microbiome revealed by metagenomics and culture.</title>
        <authorList>
            <person name="Gilroy R."/>
            <person name="Ravi A."/>
            <person name="Getino M."/>
            <person name="Pursley I."/>
            <person name="Horton D.L."/>
            <person name="Alikhan N.F."/>
            <person name="Baker D."/>
            <person name="Gharbi K."/>
            <person name="Hall N."/>
            <person name="Watson M."/>
            <person name="Adriaenssens E.M."/>
            <person name="Foster-Nyarko E."/>
            <person name="Jarju S."/>
            <person name="Secka A."/>
            <person name="Antonio M."/>
            <person name="Oren A."/>
            <person name="Chaudhuri R.R."/>
            <person name="La Ragione R."/>
            <person name="Hildebrand F."/>
            <person name="Pallen M.J."/>
        </authorList>
    </citation>
    <scope>NUCLEOTIDE SEQUENCE</scope>
    <source>
        <strain evidence="12">CHK33-4379</strain>
    </source>
</reference>
<evidence type="ECO:0000256" key="8">
    <source>
        <dbReference type="ARBA" id="ARBA00022989"/>
    </source>
</evidence>
<dbReference type="AlphaFoldDB" id="A0A9D1GU41"/>
<keyword evidence="2 10" id="KW-1003">Cell membrane</keyword>
<dbReference type="InterPro" id="IPR014046">
    <property type="entry name" value="C-di-AMP_synthase"/>
</dbReference>
<evidence type="ECO:0000256" key="10">
    <source>
        <dbReference type="HAMAP-Rule" id="MF_01499"/>
    </source>
</evidence>
<comment type="subunit">
    <text evidence="10">Probably a homodimer.</text>
</comment>
<keyword evidence="4 10" id="KW-0812">Transmembrane</keyword>
<dbReference type="Pfam" id="PF02457">
    <property type="entry name" value="DAC"/>
    <property type="match status" value="1"/>
</dbReference>
<dbReference type="InterPro" id="IPR003390">
    <property type="entry name" value="DNA_integrity_scan_DisA_N"/>
</dbReference>
<dbReference type="PIRSF" id="PIRSF004793">
    <property type="entry name" value="UCP004793"/>
    <property type="match status" value="1"/>
</dbReference>
<evidence type="ECO:0000256" key="2">
    <source>
        <dbReference type="ARBA" id="ARBA00022475"/>
    </source>
</evidence>
<keyword evidence="9 10" id="KW-0472">Membrane</keyword>
<evidence type="ECO:0000256" key="1">
    <source>
        <dbReference type="ARBA" id="ARBA00000877"/>
    </source>
</evidence>
<evidence type="ECO:0000256" key="7">
    <source>
        <dbReference type="ARBA" id="ARBA00022840"/>
    </source>
</evidence>